<dbReference type="SUPFAM" id="SSF53681">
    <property type="entry name" value="Aspartate/glutamate racemase"/>
    <property type="match status" value="2"/>
</dbReference>
<organism evidence="3 4">
    <name type="scientific">Carboxydichorda subterranea</name>
    <dbReference type="NCBI Taxonomy" id="3109565"/>
    <lineage>
        <taxon>Bacteria</taxon>
        <taxon>Bacillati</taxon>
        <taxon>Bacillota</taxon>
        <taxon>Limnochordia</taxon>
        <taxon>Limnochordales</taxon>
        <taxon>Geochordaceae</taxon>
        <taxon>Carboxydichorda</taxon>
    </lineage>
</organism>
<dbReference type="Gene3D" id="3.40.50.1860">
    <property type="match status" value="2"/>
</dbReference>
<dbReference type="RefSeq" id="WP_324715528.1">
    <property type="nucleotide sequence ID" value="NZ_CP141615.1"/>
</dbReference>
<reference evidence="3 4" key="1">
    <citation type="journal article" date="2024" name="Front. Microbiol.">
        <title>Novel thermophilic genera Geochorda gen. nov. and Carboxydochorda gen. nov. from the deep terrestrial subsurface reveal the ecophysiological diversity in the class Limnochordia.</title>
        <authorList>
            <person name="Karnachuk O.V."/>
            <person name="Lukina A.P."/>
            <person name="Avakyan M.R."/>
            <person name="Kadnikov V.V."/>
            <person name="Begmatov S."/>
            <person name="Beletsky A.V."/>
            <person name="Vlasova K.G."/>
            <person name="Novikov A.A."/>
            <person name="Shcherbakova V.A."/>
            <person name="Mardanov A.V."/>
            <person name="Ravin N.V."/>
        </authorList>
    </citation>
    <scope>NUCLEOTIDE SEQUENCE [LARGE SCALE GENOMIC DNA]</scope>
    <source>
        <strain evidence="3 4">L945</strain>
    </source>
</reference>
<dbReference type="InterPro" id="IPR001920">
    <property type="entry name" value="Asp/Glu_race"/>
</dbReference>
<dbReference type="Pfam" id="PF01177">
    <property type="entry name" value="Asp_Glu_race"/>
    <property type="match status" value="1"/>
</dbReference>
<evidence type="ECO:0000313" key="3">
    <source>
        <dbReference type="EMBL" id="WRP16256.1"/>
    </source>
</evidence>
<accession>A0ABZ1BTX8</accession>
<dbReference type="NCBIfam" id="TIGR00035">
    <property type="entry name" value="asp_race"/>
    <property type="match status" value="1"/>
</dbReference>
<keyword evidence="2 3" id="KW-0413">Isomerase</keyword>
<evidence type="ECO:0000256" key="2">
    <source>
        <dbReference type="ARBA" id="ARBA00023235"/>
    </source>
</evidence>
<comment type="similarity">
    <text evidence="1">Belongs to the aspartate/glutamate racemases family.</text>
</comment>
<evidence type="ECO:0000313" key="4">
    <source>
        <dbReference type="Proteomes" id="UP001332192"/>
    </source>
</evidence>
<proteinExistence type="inferred from homology"/>
<dbReference type="PANTHER" id="PTHR21198:SF7">
    <property type="entry name" value="ASPARTATE-GLUTAMATE RACEMASE FAMILY"/>
    <property type="match status" value="1"/>
</dbReference>
<dbReference type="InterPro" id="IPR015942">
    <property type="entry name" value="Asp/Glu/hydantoin_racemase"/>
</dbReference>
<dbReference type="EC" id="5.1.1.-" evidence="3"/>
<dbReference type="Proteomes" id="UP001332192">
    <property type="component" value="Chromosome"/>
</dbReference>
<gene>
    <name evidence="3" type="ORF">U7230_09085</name>
</gene>
<sequence length="261" mass="27709">MRSTFNASGGSAGPEPRRPKVIGIIGGMGPEATADLFWRIVRLVPASKDQDHPRVLIDSNAQIPDRTAAIKGEGPSPLPMLVETARGLERAGAEVLAMPCNSAHYWYDEIAAAVRVPVLHMIRLAAAATRQALEERVGRSGTPVLLLATTGTVLGGTYQRAFEEAGLRLVVPEAAVQERVMEAIYRVKAGQRAVARPLALDALARETLRLVPGAVVLGCTELPLVLRREDTAVPLIDSTEVLARAVVEYAVGSVAEEAAGT</sequence>
<dbReference type="PANTHER" id="PTHR21198">
    <property type="entry name" value="GLUTAMATE RACEMASE"/>
    <property type="match status" value="1"/>
</dbReference>
<protein>
    <submittedName>
        <fullName evidence="3">Amino acid racemase</fullName>
        <ecNumber evidence="3">5.1.1.-</ecNumber>
    </submittedName>
</protein>
<evidence type="ECO:0000256" key="1">
    <source>
        <dbReference type="ARBA" id="ARBA00007847"/>
    </source>
</evidence>
<name>A0ABZ1BTX8_9FIRM</name>
<keyword evidence="4" id="KW-1185">Reference proteome</keyword>
<dbReference type="GO" id="GO:0016853">
    <property type="term" value="F:isomerase activity"/>
    <property type="evidence" value="ECO:0007669"/>
    <property type="project" value="UniProtKB-KW"/>
</dbReference>
<dbReference type="EMBL" id="CP141615">
    <property type="protein sequence ID" value="WRP16256.1"/>
    <property type="molecule type" value="Genomic_DNA"/>
</dbReference>
<dbReference type="InterPro" id="IPR004380">
    <property type="entry name" value="Asp_race"/>
</dbReference>